<protein>
    <recommendedName>
        <fullName evidence="3 10">Transketolase</fullName>
        <ecNumber evidence="3 10">2.2.1.1</ecNumber>
    </recommendedName>
</protein>
<dbReference type="PANTHER" id="PTHR43522">
    <property type="entry name" value="TRANSKETOLASE"/>
    <property type="match status" value="1"/>
</dbReference>
<sequence>MRWQPIGTAGRNVHDPLTQAVALMTQVDSSRMANAIRALAMDAVEKAKSGHPGLPMGAADIATVLFSQFLKFDAEDPRWPDRDRFVLSAGHGSMLLYALFYLTGNEDVTLDQIKNFRQLDSKTPGHPENFITAGVETTTGPLGQGVASSVGTALAERLLAAEFGDDIVDHYTYVLCSDGDLMEGVSHEAIALAGHLKLSKLIFLYDDNGISIDGPLTLSDSVDQVARFKAHGWNAVQIDGHDQKAIAAAITQAQSSDRPTMIACKTTIGFGAPHKAGTSKAHGEPLGAEELAGAKKALGWNYGPFEIPEDVLHAWRNVGREGASAHADWRQRFEAMEDTKRSEFQRRVVDRKRPEVLGDTIRALKDKLVAEPQTIATRKASELVLEAIEPIMPELLLGSADLTPSNNTRVKSAKDVKPGDFSGRYIHYGIREMGMAAAMNGISAHGGFAPAGGTFMCFTDYARPSMRIAALSHTPVVYIMTHDSIGLGEDGPTHQPVEHLASLRAMPNLRLFRPADPVETAECWQLALEYTTGPTVLALSRQNLQPVRTTSHPDNLCAQGAYELVAADGAAEVSLFASGSEVEIAVAAQKLLAERGIPTRVVSVPSLDLLLLQKDEVRHGIIGEARVKVAVEAAVRFGWDAVIGPDGGFVGMSSFGASAPAKDLYKHFGITAEAVVKAATERLQRN</sequence>
<evidence type="ECO:0000256" key="8">
    <source>
        <dbReference type="ARBA" id="ARBA00023052"/>
    </source>
</evidence>
<dbReference type="PROSITE" id="PS00801">
    <property type="entry name" value="TRANSKETOLASE_1"/>
    <property type="match status" value="1"/>
</dbReference>
<dbReference type="KEGG" id="rpc:RPC_4766"/>
<evidence type="ECO:0000256" key="16">
    <source>
        <dbReference type="RuleBase" id="RU004996"/>
    </source>
</evidence>
<dbReference type="GO" id="GO:0046872">
    <property type="term" value="F:metal ion binding"/>
    <property type="evidence" value="ECO:0007669"/>
    <property type="project" value="UniProtKB-KW"/>
</dbReference>
<feature type="binding site" evidence="13">
    <location>
        <position position="179"/>
    </location>
    <ligand>
        <name>thiamine diphosphate</name>
        <dbReference type="ChEBI" id="CHEBI:58937"/>
    </ligand>
</feature>
<dbReference type="SMART" id="SM00861">
    <property type="entry name" value="Transket_pyr"/>
    <property type="match status" value="1"/>
</dbReference>
<keyword evidence="4 16" id="KW-0808">Transferase</keyword>
<feature type="site" description="Important for catalytic activity" evidence="15">
    <location>
        <position position="51"/>
    </location>
</feature>
<feature type="binding site" evidence="12">
    <location>
        <position position="405"/>
    </location>
    <ligand>
        <name>substrate</name>
    </ligand>
</feature>
<keyword evidence="5 14" id="KW-0479">Metal-binding</keyword>
<dbReference type="Pfam" id="PF02779">
    <property type="entry name" value="Transket_pyr"/>
    <property type="match status" value="1"/>
</dbReference>
<dbReference type="STRING" id="316056.RPC_4766"/>
<evidence type="ECO:0000256" key="6">
    <source>
        <dbReference type="ARBA" id="ARBA00022837"/>
    </source>
</evidence>
<evidence type="ECO:0000256" key="10">
    <source>
        <dbReference type="NCBIfam" id="TIGR00232"/>
    </source>
</evidence>
<dbReference type="PANTHER" id="PTHR43522:SF2">
    <property type="entry name" value="TRANSKETOLASE 1-RELATED"/>
    <property type="match status" value="1"/>
</dbReference>
<dbReference type="Gene3D" id="3.40.50.970">
    <property type="match status" value="2"/>
</dbReference>
<dbReference type="InterPro" id="IPR055152">
    <property type="entry name" value="Transketolase-like_C_2"/>
</dbReference>
<dbReference type="GO" id="GO:0005829">
    <property type="term" value="C:cytosol"/>
    <property type="evidence" value="ECO:0007669"/>
    <property type="project" value="TreeGrafter"/>
</dbReference>
<comment type="cofactor">
    <cofactor evidence="13">
        <name>thiamine diphosphate</name>
        <dbReference type="ChEBI" id="CHEBI:58937"/>
    </cofactor>
    <text evidence="13">Binds 1 thiamine pyrophosphate per subunit. During the reaction, the substrate forms a covalent intermediate with the cofactor.</text>
</comment>
<dbReference type="Pfam" id="PF00456">
    <property type="entry name" value="Transketolase_N"/>
    <property type="match status" value="1"/>
</dbReference>
<gene>
    <name evidence="18" type="ordered locus">RPC_4766</name>
</gene>
<comment type="cofactor">
    <cofactor evidence="16">
        <name>Mg(2+)</name>
        <dbReference type="ChEBI" id="CHEBI:18420"/>
    </cofactor>
    <cofactor evidence="16">
        <name>Ca(2+)</name>
        <dbReference type="ChEBI" id="CHEBI:29108"/>
    </cofactor>
    <cofactor evidence="16">
        <name>Mn(2+)</name>
        <dbReference type="ChEBI" id="CHEBI:29035"/>
    </cofactor>
    <cofactor evidence="16">
        <name>Co(2+)</name>
        <dbReference type="ChEBI" id="CHEBI:48828"/>
    </cofactor>
    <text evidence="16">Binds 1 Mg(2+) ion per subunit. Can also utilize other divalent metal cations, such as Ca(2+), Mn(2+) and Co(2+).</text>
</comment>
<accession>Q20X48</accession>
<comment type="similarity">
    <text evidence="1 16">Belongs to the transketolase family.</text>
</comment>
<evidence type="ECO:0000256" key="1">
    <source>
        <dbReference type="ARBA" id="ARBA00007131"/>
    </source>
</evidence>
<keyword evidence="6 16" id="KW-0106">Calcium</keyword>
<dbReference type="NCBIfam" id="TIGR00232">
    <property type="entry name" value="tktlase_bact"/>
    <property type="match status" value="1"/>
</dbReference>
<dbReference type="PROSITE" id="PS00802">
    <property type="entry name" value="TRANSKETOLASE_2"/>
    <property type="match status" value="1"/>
</dbReference>
<evidence type="ECO:0000256" key="2">
    <source>
        <dbReference type="ARBA" id="ARBA00011738"/>
    </source>
</evidence>
<feature type="active site" description="Proton donor" evidence="11">
    <location>
        <position position="432"/>
    </location>
</feature>
<dbReference type="FunFam" id="3.40.50.970:FF:000003">
    <property type="entry name" value="Transketolase"/>
    <property type="match status" value="1"/>
</dbReference>
<dbReference type="InterPro" id="IPR020826">
    <property type="entry name" value="Transketolase_BS"/>
</dbReference>
<dbReference type="Gene3D" id="3.40.50.920">
    <property type="match status" value="1"/>
</dbReference>
<feature type="site" description="Important for catalytic activity" evidence="15">
    <location>
        <position position="282"/>
    </location>
</feature>
<comment type="catalytic activity">
    <reaction evidence="9 16">
        <text>D-sedoheptulose 7-phosphate + D-glyceraldehyde 3-phosphate = aldehydo-D-ribose 5-phosphate + D-xylulose 5-phosphate</text>
        <dbReference type="Rhea" id="RHEA:10508"/>
        <dbReference type="ChEBI" id="CHEBI:57483"/>
        <dbReference type="ChEBI" id="CHEBI:57737"/>
        <dbReference type="ChEBI" id="CHEBI:58273"/>
        <dbReference type="ChEBI" id="CHEBI:59776"/>
        <dbReference type="EC" id="2.2.1.1"/>
    </reaction>
</comment>
<dbReference type="CDD" id="cd07033">
    <property type="entry name" value="TPP_PYR_DXS_TK_like"/>
    <property type="match status" value="1"/>
</dbReference>
<organism evidence="18">
    <name type="scientific">Rhodopseudomonas palustris (strain BisB18)</name>
    <dbReference type="NCBI Taxonomy" id="316056"/>
    <lineage>
        <taxon>Bacteria</taxon>
        <taxon>Pseudomonadati</taxon>
        <taxon>Pseudomonadota</taxon>
        <taxon>Alphaproteobacteria</taxon>
        <taxon>Hyphomicrobiales</taxon>
        <taxon>Nitrobacteraceae</taxon>
        <taxon>Rhodopseudomonas</taxon>
    </lineage>
</organism>
<dbReference type="GO" id="GO:0006098">
    <property type="term" value="P:pentose-phosphate shunt"/>
    <property type="evidence" value="ECO:0007669"/>
    <property type="project" value="TreeGrafter"/>
</dbReference>
<feature type="binding site" evidence="14">
    <location>
        <position position="208"/>
    </location>
    <ligand>
        <name>Mg(2+)</name>
        <dbReference type="ChEBI" id="CHEBI:18420"/>
    </ligand>
</feature>
<dbReference type="InterPro" id="IPR005474">
    <property type="entry name" value="Transketolase_N"/>
</dbReference>
<evidence type="ECO:0000256" key="5">
    <source>
        <dbReference type="ARBA" id="ARBA00022723"/>
    </source>
</evidence>
<dbReference type="SUPFAM" id="SSF52518">
    <property type="entry name" value="Thiamin diphosphate-binding fold (THDP-binding)"/>
    <property type="match status" value="2"/>
</dbReference>
<comment type="subunit">
    <text evidence="2 16">Homodimer.</text>
</comment>
<dbReference type="InterPro" id="IPR005478">
    <property type="entry name" value="Transketolase_bac-like"/>
</dbReference>
<dbReference type="InterPro" id="IPR033247">
    <property type="entry name" value="Transketolase_fam"/>
</dbReference>
<evidence type="ECO:0000256" key="11">
    <source>
        <dbReference type="PIRSR" id="PIRSR605478-1"/>
    </source>
</evidence>
<dbReference type="AlphaFoldDB" id="Q20X48"/>
<feature type="binding site" evidence="12">
    <location>
        <position position="490"/>
    </location>
    <ligand>
        <name>substrate</name>
    </ligand>
</feature>
<dbReference type="InterPro" id="IPR005475">
    <property type="entry name" value="Transketolase-like_Pyr-bd"/>
</dbReference>
<feature type="binding site" evidence="12">
    <location>
        <position position="51"/>
    </location>
    <ligand>
        <name>substrate</name>
    </ligand>
</feature>
<comment type="function">
    <text evidence="16">Catalyzes the transfer of a two-carbon ketol group from a ketose donor to an aldose acceptor, via a covalent intermediate with the cofactor thiamine pyrophosphate.</text>
</comment>
<evidence type="ECO:0000256" key="13">
    <source>
        <dbReference type="PIRSR" id="PIRSR605478-3"/>
    </source>
</evidence>
<evidence type="ECO:0000313" key="18">
    <source>
        <dbReference type="EMBL" id="ABD90288.1"/>
    </source>
</evidence>
<feature type="binding site" evidence="13">
    <location>
        <position position="282"/>
    </location>
    <ligand>
        <name>thiamine diphosphate</name>
        <dbReference type="ChEBI" id="CHEBI:58937"/>
    </ligand>
</feature>
<dbReference type="EC" id="2.2.1.1" evidence="3 10"/>
<evidence type="ECO:0000256" key="4">
    <source>
        <dbReference type="ARBA" id="ARBA00022679"/>
    </source>
</evidence>
<dbReference type="SUPFAM" id="SSF52922">
    <property type="entry name" value="TK C-terminal domain-like"/>
    <property type="match status" value="1"/>
</dbReference>
<feature type="binding site" evidence="12">
    <location>
        <position position="282"/>
    </location>
    <ligand>
        <name>substrate</name>
    </ligand>
</feature>
<name>Q20X48_RHOPB</name>
<dbReference type="GO" id="GO:0004802">
    <property type="term" value="F:transketolase activity"/>
    <property type="evidence" value="ECO:0007669"/>
    <property type="project" value="UniProtKB-UniRule"/>
</dbReference>
<dbReference type="EMBL" id="CP000301">
    <property type="protein sequence ID" value="ABD90288.1"/>
    <property type="molecule type" value="Genomic_DNA"/>
</dbReference>
<dbReference type="InterPro" id="IPR049557">
    <property type="entry name" value="Transketolase_CS"/>
</dbReference>
<feature type="binding site" evidence="12">
    <location>
        <position position="541"/>
    </location>
    <ligand>
        <name>substrate</name>
    </ligand>
</feature>
<evidence type="ECO:0000256" key="12">
    <source>
        <dbReference type="PIRSR" id="PIRSR605478-2"/>
    </source>
</evidence>
<feature type="binding site" evidence="12">
    <location>
        <position position="378"/>
    </location>
    <ligand>
        <name>substrate</name>
    </ligand>
</feature>
<dbReference type="CDD" id="cd02012">
    <property type="entry name" value="TPP_TK"/>
    <property type="match status" value="1"/>
</dbReference>
<keyword evidence="8 13" id="KW-0786">Thiamine pyrophosphate</keyword>
<dbReference type="FunFam" id="3.40.50.970:FF:000004">
    <property type="entry name" value="Transketolase"/>
    <property type="match status" value="1"/>
</dbReference>
<reference evidence="18" key="1">
    <citation type="submission" date="2006-03" db="EMBL/GenBank/DDBJ databases">
        <title>Complete sequence of Rhodopseudomonas palustris BisB18.</title>
        <authorList>
            <consortium name="US DOE Joint Genome Institute"/>
            <person name="Copeland A."/>
            <person name="Lucas S."/>
            <person name="Lapidus A."/>
            <person name="Barry K."/>
            <person name="Detter J.C."/>
            <person name="Glavina del Rio T."/>
            <person name="Hammon N."/>
            <person name="Israni S."/>
            <person name="Dalin E."/>
            <person name="Tice H."/>
            <person name="Pitluck S."/>
            <person name="Chain P."/>
            <person name="Malfatti S."/>
            <person name="Shin M."/>
            <person name="Vergez L."/>
            <person name="Schmutz J."/>
            <person name="Larimer F."/>
            <person name="Land M."/>
            <person name="Hauser L."/>
            <person name="Pelletier D.A."/>
            <person name="Kyrpides N."/>
            <person name="Anderson I."/>
            <person name="Oda Y."/>
            <person name="Harwood C.S."/>
            <person name="Richardson P."/>
        </authorList>
    </citation>
    <scope>NUCLEOTIDE SEQUENCE [LARGE SCALE GENOMIC DNA]</scope>
    <source>
        <strain evidence="18">BisB18</strain>
    </source>
</reference>
<comment type="cofactor">
    <cofactor evidence="14">
        <name>Mg(2+)</name>
        <dbReference type="ChEBI" id="CHEBI:18420"/>
    </cofactor>
    <text evidence="14">Binds 1 Mg(2+) ion per subunit. Can also utilize other divalent metal cations, such as Ca(2+), Mn(2+) and Co(2+).</text>
</comment>
<feature type="binding site" evidence="12">
    <location>
        <position position="482"/>
    </location>
    <ligand>
        <name>substrate</name>
    </ligand>
</feature>
<evidence type="ECO:0000256" key="9">
    <source>
        <dbReference type="ARBA" id="ARBA00049473"/>
    </source>
</evidence>
<feature type="binding site" evidence="13">
    <location>
        <begin position="140"/>
        <end position="142"/>
    </location>
    <ligand>
        <name>thiamine diphosphate</name>
        <dbReference type="ChEBI" id="CHEBI:58937"/>
    </ligand>
</feature>
<evidence type="ECO:0000259" key="17">
    <source>
        <dbReference type="SMART" id="SM00861"/>
    </source>
</evidence>
<evidence type="ECO:0000256" key="14">
    <source>
        <dbReference type="PIRSR" id="PIRSR605478-4"/>
    </source>
</evidence>
<feature type="domain" description="Transketolase-like pyrimidine-binding" evidence="17">
    <location>
        <begin position="375"/>
        <end position="547"/>
    </location>
</feature>
<dbReference type="eggNOG" id="COG0021">
    <property type="taxonomic scope" value="Bacteria"/>
</dbReference>
<dbReference type="HOGENOM" id="CLU_009227_0_0_5"/>
<feature type="binding site" evidence="14">
    <location>
        <position position="210"/>
    </location>
    <ligand>
        <name>Mg(2+)</name>
        <dbReference type="ChEBI" id="CHEBI:18420"/>
    </ligand>
</feature>
<evidence type="ECO:0000256" key="7">
    <source>
        <dbReference type="ARBA" id="ARBA00022842"/>
    </source>
</evidence>
<keyword evidence="7 14" id="KW-0460">Magnesium</keyword>
<evidence type="ECO:0000256" key="3">
    <source>
        <dbReference type="ARBA" id="ARBA00013152"/>
    </source>
</evidence>
<feature type="binding site" evidence="14">
    <location>
        <position position="178"/>
    </location>
    <ligand>
        <name>Mg(2+)</name>
        <dbReference type="ChEBI" id="CHEBI:18420"/>
    </ligand>
</feature>
<proteinExistence type="inferred from homology"/>
<dbReference type="InterPro" id="IPR009014">
    <property type="entry name" value="Transketo_C/PFOR_II"/>
</dbReference>
<feature type="binding site" evidence="13">
    <location>
        <position position="208"/>
    </location>
    <ligand>
        <name>thiamine diphosphate</name>
        <dbReference type="ChEBI" id="CHEBI:58937"/>
    </ligand>
</feature>
<dbReference type="Pfam" id="PF22613">
    <property type="entry name" value="Transketolase_C_1"/>
    <property type="match status" value="1"/>
</dbReference>
<evidence type="ECO:0000256" key="15">
    <source>
        <dbReference type="PIRSR" id="PIRSR605478-5"/>
    </source>
</evidence>
<feature type="binding site" evidence="13">
    <location>
        <position position="458"/>
    </location>
    <ligand>
        <name>thiamine diphosphate</name>
        <dbReference type="ChEBI" id="CHEBI:58937"/>
    </ligand>
</feature>
<dbReference type="InterPro" id="IPR029061">
    <property type="entry name" value="THDP-binding"/>
</dbReference>
<feature type="binding site" evidence="12">
    <location>
        <position position="494"/>
    </location>
    <ligand>
        <name>substrate</name>
    </ligand>
</feature>
<feature type="binding site" evidence="13">
    <location>
        <position position="91"/>
    </location>
    <ligand>
        <name>thiamine diphosphate</name>
        <dbReference type="ChEBI" id="CHEBI:58937"/>
    </ligand>
</feature>